<proteinExistence type="predicted"/>
<dbReference type="AlphaFoldDB" id="J4KMD5"/>
<dbReference type="InParanoid" id="J4KMD5"/>
<sequence>MFNLTNPYRAIQVGVILLQGGLTELIDVAPIELLTHVSHKFVDPLPEAVVPNHIKQQAHEFQFHWVSEEGPALPILDIVIIGATGSGDPSETEIQYLRQAYNDSSAFISICFGFLGPLAAGLLEGKTVTAPRFVLDTYRAQVPQTNWVDKRWTRDGKLWTSGALLNGLDVMSSFIQQTWPSGKGTLVDMIMTMAAWPSGSSNYNTTMWT</sequence>
<dbReference type="HOGENOM" id="CLU_000445_44_8_1"/>
<dbReference type="InterPro" id="IPR052158">
    <property type="entry name" value="INH-QAR"/>
</dbReference>
<keyword evidence="3" id="KW-1185">Reference proteome</keyword>
<feature type="domain" description="DJ-1/PfpI" evidence="1">
    <location>
        <begin position="79"/>
        <end position="175"/>
    </location>
</feature>
<dbReference type="STRING" id="655819.J4KMD5"/>
<gene>
    <name evidence="2" type="ORF">BBA_07408</name>
</gene>
<dbReference type="Gene3D" id="3.40.50.880">
    <property type="match status" value="1"/>
</dbReference>
<dbReference type="InterPro" id="IPR029062">
    <property type="entry name" value="Class_I_gatase-like"/>
</dbReference>
<dbReference type="EMBL" id="JH725173">
    <property type="protein sequence ID" value="EJP63764.1"/>
    <property type="molecule type" value="Genomic_DNA"/>
</dbReference>
<dbReference type="PANTHER" id="PTHR43130:SF3">
    <property type="entry name" value="HTH-TYPE TRANSCRIPTIONAL REGULATOR RV1931C"/>
    <property type="match status" value="1"/>
</dbReference>
<dbReference type="SUPFAM" id="SSF52317">
    <property type="entry name" value="Class I glutamine amidotransferase-like"/>
    <property type="match status" value="1"/>
</dbReference>
<evidence type="ECO:0000313" key="2">
    <source>
        <dbReference type="EMBL" id="EJP63764.1"/>
    </source>
</evidence>
<reference evidence="2 3" key="1">
    <citation type="journal article" date="2012" name="Sci. Rep.">
        <title>Genomic perspectives on the evolution of fungal entomopathogenicity in Beauveria bassiana.</title>
        <authorList>
            <person name="Xiao G."/>
            <person name="Ying S.H."/>
            <person name="Zheng P."/>
            <person name="Wang Z.L."/>
            <person name="Zhang S."/>
            <person name="Xie X.Q."/>
            <person name="Shang Y."/>
            <person name="St Leger R.J."/>
            <person name="Zhao G.P."/>
            <person name="Wang C."/>
            <person name="Feng M.G."/>
        </authorList>
    </citation>
    <scope>NUCLEOTIDE SEQUENCE [LARGE SCALE GENOMIC DNA]</scope>
    <source>
        <strain evidence="2 3">ARSEF 2860</strain>
    </source>
</reference>
<name>J4KMD5_BEAB2</name>
<dbReference type="Proteomes" id="UP000002762">
    <property type="component" value="Unassembled WGS sequence"/>
</dbReference>
<dbReference type="InterPro" id="IPR002818">
    <property type="entry name" value="DJ-1/PfpI"/>
</dbReference>
<dbReference type="RefSeq" id="XP_008600727.1">
    <property type="nucleotide sequence ID" value="XM_008602505.1"/>
</dbReference>
<accession>J4KMD5</accession>
<dbReference type="Pfam" id="PF01965">
    <property type="entry name" value="DJ-1_PfpI"/>
    <property type="match status" value="1"/>
</dbReference>
<dbReference type="OrthoDB" id="543156at2759"/>
<dbReference type="PANTHER" id="PTHR43130">
    <property type="entry name" value="ARAC-FAMILY TRANSCRIPTIONAL REGULATOR"/>
    <property type="match status" value="1"/>
</dbReference>
<evidence type="ECO:0000313" key="3">
    <source>
        <dbReference type="Proteomes" id="UP000002762"/>
    </source>
</evidence>
<protein>
    <submittedName>
        <fullName evidence="2">DJ-1/PfpI family protein</fullName>
    </submittedName>
</protein>
<evidence type="ECO:0000259" key="1">
    <source>
        <dbReference type="Pfam" id="PF01965"/>
    </source>
</evidence>
<dbReference type="GeneID" id="19890420"/>
<organism evidence="2 3">
    <name type="scientific">Beauveria bassiana (strain ARSEF 2860)</name>
    <name type="common">White muscardine disease fungus</name>
    <name type="synonym">Tritirachium shiotae</name>
    <dbReference type="NCBI Taxonomy" id="655819"/>
    <lineage>
        <taxon>Eukaryota</taxon>
        <taxon>Fungi</taxon>
        <taxon>Dikarya</taxon>
        <taxon>Ascomycota</taxon>
        <taxon>Pezizomycotina</taxon>
        <taxon>Sordariomycetes</taxon>
        <taxon>Hypocreomycetidae</taxon>
        <taxon>Hypocreales</taxon>
        <taxon>Cordycipitaceae</taxon>
        <taxon>Beauveria</taxon>
    </lineage>
</organism>